<feature type="transmembrane region" description="Helical" evidence="1">
    <location>
        <begin position="59"/>
        <end position="83"/>
    </location>
</feature>
<dbReference type="RefSeq" id="WP_342555639.1">
    <property type="nucleotide sequence ID" value="NZ_CP159992.1"/>
</dbReference>
<keyword evidence="1" id="KW-0812">Transmembrane</keyword>
<organism evidence="3">
    <name type="scientific">Paenibacillus sp. AN1007</name>
    <dbReference type="NCBI Taxonomy" id="3151385"/>
    <lineage>
        <taxon>Bacteria</taxon>
        <taxon>Bacillati</taxon>
        <taxon>Bacillota</taxon>
        <taxon>Bacilli</taxon>
        <taxon>Bacillales</taxon>
        <taxon>Paenibacillaceae</taxon>
        <taxon>Paenibacillus</taxon>
    </lineage>
</organism>
<dbReference type="EMBL" id="CP159992">
    <property type="protein sequence ID" value="XCP97754.1"/>
    <property type="molecule type" value="Genomic_DNA"/>
</dbReference>
<name>A0AAU8NMM2_9BACL</name>
<dbReference type="AlphaFoldDB" id="A0AAU8NMM2"/>
<keyword evidence="1" id="KW-0472">Membrane</keyword>
<accession>A0AAU8NMM2</accession>
<feature type="signal peptide" evidence="2">
    <location>
        <begin position="1"/>
        <end position="24"/>
    </location>
</feature>
<evidence type="ECO:0000256" key="1">
    <source>
        <dbReference type="SAM" id="Phobius"/>
    </source>
</evidence>
<protein>
    <submittedName>
        <fullName evidence="3">Uncharacterized protein</fullName>
    </submittedName>
</protein>
<keyword evidence="2" id="KW-0732">Signal</keyword>
<proteinExistence type="predicted"/>
<gene>
    <name evidence="3" type="ORF">ABXS70_14105</name>
</gene>
<evidence type="ECO:0000256" key="2">
    <source>
        <dbReference type="SAM" id="SignalP"/>
    </source>
</evidence>
<reference evidence="3" key="1">
    <citation type="submission" date="2024-05" db="EMBL/GenBank/DDBJ databases">
        <title>Draft genome assemblies of 36 bacteria isolated from hibernating arctic ground squirrels.</title>
        <authorList>
            <person name="McKee H."/>
            <person name="Mullen L."/>
            <person name="Drown D.M."/>
            <person name="Duddleston K.N."/>
        </authorList>
    </citation>
    <scope>NUCLEOTIDE SEQUENCE</scope>
    <source>
        <strain evidence="3">AN1007</strain>
    </source>
</reference>
<feature type="chain" id="PRO_5043829437" evidence="2">
    <location>
        <begin position="25"/>
        <end position="94"/>
    </location>
</feature>
<sequence length="94" mass="10903">MKLFKKLTFWFVLFSLLVCFNNLSGNDDKNILIYLTNPMNSLLNGWLTHINTNPETTYLFKPLICGLHLLFWTGLGLVIDTLIKKDKARRQSGR</sequence>
<keyword evidence="1" id="KW-1133">Transmembrane helix</keyword>
<evidence type="ECO:0000313" key="3">
    <source>
        <dbReference type="EMBL" id="XCP97754.1"/>
    </source>
</evidence>